<dbReference type="InterPro" id="IPR019734">
    <property type="entry name" value="TPR_rpt"/>
</dbReference>
<feature type="compositionally biased region" description="Acidic residues" evidence="2">
    <location>
        <begin position="35"/>
        <end position="49"/>
    </location>
</feature>
<evidence type="ECO:0000256" key="1">
    <source>
        <dbReference type="PROSITE-ProRule" id="PRU00339"/>
    </source>
</evidence>
<feature type="repeat" description="TPR" evidence="1">
    <location>
        <begin position="210"/>
        <end position="243"/>
    </location>
</feature>
<keyword evidence="4" id="KW-1185">Reference proteome</keyword>
<keyword evidence="1" id="KW-0802">TPR repeat</keyword>
<dbReference type="SUPFAM" id="SSF48452">
    <property type="entry name" value="TPR-like"/>
    <property type="match status" value="2"/>
</dbReference>
<dbReference type="Pfam" id="PF13432">
    <property type="entry name" value="TPR_16"/>
    <property type="match status" value="1"/>
</dbReference>
<proteinExistence type="predicted"/>
<evidence type="ECO:0000256" key="2">
    <source>
        <dbReference type="SAM" id="MobiDB-lite"/>
    </source>
</evidence>
<reference evidence="3 4" key="1">
    <citation type="submission" date="2023-03" db="EMBL/GenBank/DDBJ databases">
        <title>Genome sequence of Lichtheimia ornata CBS 291.66.</title>
        <authorList>
            <person name="Mohabir J.T."/>
            <person name="Shea T.P."/>
            <person name="Kurbessoian T."/>
            <person name="Berby B."/>
            <person name="Fontaine J."/>
            <person name="Livny J."/>
            <person name="Gnirke A."/>
            <person name="Stajich J.E."/>
            <person name="Cuomo C.A."/>
        </authorList>
    </citation>
    <scope>NUCLEOTIDE SEQUENCE [LARGE SCALE GENOMIC DNA]</scope>
    <source>
        <strain evidence="3">CBS 291.66</strain>
    </source>
</reference>
<sequence length="1098" mass="127092">MNNDNTHDPGEGSSRGAAMADDMLNSLLQGTAGVDLDDYMQDNDDENDLFDPTWDTNDMQNNDNVDDDDDDEGSVYEDDEITQLLDSTKKARARLKTGDLGELAKDFEEFEDNLVATVRVGKRNRSVRRRGVRGSAPIPLEAQDMLGKANSLYISRDYGNAIDKLQEVITKYPNVHQAWNTLGLVHEEIGNTDRSLQLRMVAAHMNQKDASLWKELGVKSIETDATKQAIYCFTKALTVDPTDIDALWDRSFLYKKMDRIDDAIDGFKQILSITPHHFKVINELVQLYRARGMIKEAITLYEEAVEYHTNNSDAMQQQQQEEEEEDEFTNRLGYVEVNMLSELYLMQNDYRRTLQCIKDGVRHVQHRQHETSRWEADNDDEYFEENDNDDEGLQRAEFPIELRVRMGVCRLYLGDFKTAAKHFDYLLRYPSSVYPDLHQDIAYAYMDKRHYDSALSVFQKIIDASEEVEVDLLIRTADCYHAVGENETAAIFYVNVLEEQPENLDVMLSLATVYEEQGEEQRALELVDHVMKKNRELRKQQRKERLAKKAREIAAQEADTGSRKQQSKQASIFDETVTQAITKKESYKRAREERQRKEDDKEKDGQAIWAEIEELDPSIPNEIVGMDKNLMREYMKLAEQAYQDFVNTRAFFPHDRFKPYTGFYSMRRTTRAKVSRDREAQQMARRLRDRLNPGEEEIRAKAEGEREEEMDEEEAVIKEEEENDARLAAAKHFREVHFDRWLDMFIKYAYMLAQTRTADKAYDMLKRVSEANIFFNDKNYKLSLRLALLGCGLINDDDVVISECSRWFLSTLRFQREAYRLYGVGHRCGQKGLPAYANSNAVKYTLRNVRILDTLVARKNGETVDDHKRQIKKLSAAIDSGQVDPESMDQKSLQAFFSQLTTQDAKDVNDSKIQNAEIPDQMDPLLMTLLGEQMVYGRNFLSGSLFLLRSQAIHPNDPLTLLLLSIAFLNRAMNRRTENRHLQITQGLLFLQRYCMIKHQNQEAEYNLARALHLLGLTHLAVPHYERVLVMPSKANEGKIPEKSIESIYEFDEDEDIVDDDDDDSNLRRDAAYNLHLIYSTSGALNLAQIVLHKYIVI</sequence>
<dbReference type="SMART" id="SM00028">
    <property type="entry name" value="TPR"/>
    <property type="match status" value="9"/>
</dbReference>
<dbReference type="Proteomes" id="UP001234581">
    <property type="component" value="Unassembled WGS sequence"/>
</dbReference>
<feature type="region of interest" description="Disordered" evidence="2">
    <location>
        <begin position="550"/>
        <end position="605"/>
    </location>
</feature>
<accession>A0AAD7USA4</accession>
<feature type="compositionally biased region" description="Basic and acidic residues" evidence="2">
    <location>
        <begin position="1"/>
        <end position="10"/>
    </location>
</feature>
<dbReference type="PROSITE" id="PS50005">
    <property type="entry name" value="TPR"/>
    <property type="match status" value="3"/>
</dbReference>
<organism evidence="3 4">
    <name type="scientific">Lichtheimia ornata</name>
    <dbReference type="NCBI Taxonomy" id="688661"/>
    <lineage>
        <taxon>Eukaryota</taxon>
        <taxon>Fungi</taxon>
        <taxon>Fungi incertae sedis</taxon>
        <taxon>Mucoromycota</taxon>
        <taxon>Mucoromycotina</taxon>
        <taxon>Mucoromycetes</taxon>
        <taxon>Mucorales</taxon>
        <taxon>Lichtheimiaceae</taxon>
        <taxon>Lichtheimia</taxon>
    </lineage>
</organism>
<comment type="caution">
    <text evidence="3">The sequence shown here is derived from an EMBL/GenBank/DDBJ whole genome shotgun (WGS) entry which is preliminary data.</text>
</comment>
<dbReference type="PANTHER" id="PTHR23082:SF0">
    <property type="entry name" value="GENERAL TRANSCRIPTION FACTOR 3C POLYPEPTIDE 3"/>
    <property type="match status" value="1"/>
</dbReference>
<evidence type="ECO:0000313" key="4">
    <source>
        <dbReference type="Proteomes" id="UP001234581"/>
    </source>
</evidence>
<feature type="region of interest" description="Disordered" evidence="2">
    <location>
        <begin position="688"/>
        <end position="712"/>
    </location>
</feature>
<feature type="repeat" description="TPR" evidence="1">
    <location>
        <begin position="435"/>
        <end position="468"/>
    </location>
</feature>
<dbReference type="AlphaFoldDB" id="A0AAD7USA4"/>
<protein>
    <recommendedName>
        <fullName evidence="5">TPR-like protein</fullName>
    </recommendedName>
</protein>
<gene>
    <name evidence="3" type="ORF">O0I10_012741</name>
</gene>
<dbReference type="Gene3D" id="1.25.40.10">
    <property type="entry name" value="Tetratricopeptide repeat domain"/>
    <property type="match status" value="2"/>
</dbReference>
<feature type="compositionally biased region" description="Basic and acidic residues" evidence="2">
    <location>
        <begin position="582"/>
        <end position="605"/>
    </location>
</feature>
<dbReference type="GO" id="GO:0000127">
    <property type="term" value="C:transcription factor TFIIIC complex"/>
    <property type="evidence" value="ECO:0007669"/>
    <property type="project" value="TreeGrafter"/>
</dbReference>
<dbReference type="PANTHER" id="PTHR23082">
    <property type="entry name" value="TRANSCRIPTION INITIATION FACTOR IIIC TFIIIC , POLYPEPTIDE 3-RELATED"/>
    <property type="match status" value="1"/>
</dbReference>
<dbReference type="RefSeq" id="XP_058336606.1">
    <property type="nucleotide sequence ID" value="XM_058492629.1"/>
</dbReference>
<feature type="compositionally biased region" description="Basic and acidic residues" evidence="2">
    <location>
        <begin position="689"/>
        <end position="704"/>
    </location>
</feature>
<dbReference type="InterPro" id="IPR011990">
    <property type="entry name" value="TPR-like_helical_dom_sf"/>
</dbReference>
<dbReference type="GeneID" id="83220075"/>
<evidence type="ECO:0000313" key="3">
    <source>
        <dbReference type="EMBL" id="KAJ8651692.1"/>
    </source>
</evidence>
<feature type="compositionally biased region" description="Acidic residues" evidence="2">
    <location>
        <begin position="64"/>
        <end position="74"/>
    </location>
</feature>
<dbReference type="EMBL" id="JARTCD010000151">
    <property type="protein sequence ID" value="KAJ8651692.1"/>
    <property type="molecule type" value="Genomic_DNA"/>
</dbReference>
<feature type="repeat" description="TPR" evidence="1">
    <location>
        <begin position="244"/>
        <end position="277"/>
    </location>
</feature>
<name>A0AAD7USA4_9FUNG</name>
<feature type="region of interest" description="Disordered" evidence="2">
    <location>
        <begin position="1"/>
        <end position="74"/>
    </location>
</feature>
<dbReference type="GO" id="GO:0006383">
    <property type="term" value="P:transcription by RNA polymerase III"/>
    <property type="evidence" value="ECO:0007669"/>
    <property type="project" value="InterPro"/>
</dbReference>
<feature type="compositionally biased region" description="Polar residues" evidence="2">
    <location>
        <begin position="563"/>
        <end position="581"/>
    </location>
</feature>
<dbReference type="InterPro" id="IPR039340">
    <property type="entry name" value="Tfc4/TFIIIC-102/Sfc4"/>
</dbReference>
<evidence type="ECO:0008006" key="5">
    <source>
        <dbReference type="Google" id="ProtNLM"/>
    </source>
</evidence>